<evidence type="ECO:0000256" key="4">
    <source>
        <dbReference type="ARBA" id="ARBA00023163"/>
    </source>
</evidence>
<dbReference type="Proteomes" id="UP000596063">
    <property type="component" value="Chromosome"/>
</dbReference>
<dbReference type="InterPro" id="IPR000847">
    <property type="entry name" value="LysR_HTH_N"/>
</dbReference>
<dbReference type="SUPFAM" id="SSF46785">
    <property type="entry name" value="Winged helix' DNA-binding domain"/>
    <property type="match status" value="1"/>
</dbReference>
<dbReference type="SUPFAM" id="SSF53850">
    <property type="entry name" value="Periplasmic binding protein-like II"/>
    <property type="match status" value="1"/>
</dbReference>
<dbReference type="InterPro" id="IPR036388">
    <property type="entry name" value="WH-like_DNA-bd_sf"/>
</dbReference>
<evidence type="ECO:0000256" key="3">
    <source>
        <dbReference type="ARBA" id="ARBA00023125"/>
    </source>
</evidence>
<keyword evidence="7" id="KW-1185">Reference proteome</keyword>
<keyword evidence="2" id="KW-0805">Transcription regulation</keyword>
<keyword evidence="3" id="KW-0238">DNA-binding</keyword>
<dbReference type="Gene3D" id="1.10.10.10">
    <property type="entry name" value="Winged helix-like DNA-binding domain superfamily/Winged helix DNA-binding domain"/>
    <property type="match status" value="1"/>
</dbReference>
<dbReference type="InterPro" id="IPR036390">
    <property type="entry name" value="WH_DNA-bd_sf"/>
</dbReference>
<sequence>MDMNGYFYFVHVVEKKGFAPAGRALNIPKSRLSRHVSQLEDQLGVRLIQRTSRQFKVTEMGEAIYQHARKAVDEIEAARIAIEESSNILTGKVRLTCSVGMAQFALSPLVTRFLKAHPRVEIIQQVTNQSVDLIETGVDMAIRAHSAPLPDSTMIHRRLATVTWGLLASQSYIDKAGAPMTPEELDGHAGLKLGWNSDTGHWVLRASDDSTFSKPYQPLLCSDDMVTLKQAASAGLGIVGLPLYTCRDELQAKRLVRVLPEWTAGSADISLLMPSRQGVPPTVSRFANFLRDELPAIVAT</sequence>
<dbReference type="PROSITE" id="PS50931">
    <property type="entry name" value="HTH_LYSR"/>
    <property type="match status" value="1"/>
</dbReference>
<evidence type="ECO:0000256" key="1">
    <source>
        <dbReference type="ARBA" id="ARBA00009437"/>
    </source>
</evidence>
<evidence type="ECO:0000256" key="2">
    <source>
        <dbReference type="ARBA" id="ARBA00023015"/>
    </source>
</evidence>
<name>A0A7T4QZD4_9GAMM</name>
<organism evidence="6 7">
    <name type="scientific">Spongiibacter nanhainus</name>
    <dbReference type="NCBI Taxonomy" id="2794344"/>
    <lineage>
        <taxon>Bacteria</taxon>
        <taxon>Pseudomonadati</taxon>
        <taxon>Pseudomonadota</taxon>
        <taxon>Gammaproteobacteria</taxon>
        <taxon>Cellvibrionales</taxon>
        <taxon>Spongiibacteraceae</taxon>
        <taxon>Spongiibacter</taxon>
    </lineage>
</organism>
<dbReference type="RefSeq" id="WP_198568965.1">
    <property type="nucleotide sequence ID" value="NZ_CP066167.1"/>
</dbReference>
<dbReference type="PANTHER" id="PTHR30537">
    <property type="entry name" value="HTH-TYPE TRANSCRIPTIONAL REGULATOR"/>
    <property type="match status" value="1"/>
</dbReference>
<dbReference type="AlphaFoldDB" id="A0A7T4QZD4"/>
<protein>
    <submittedName>
        <fullName evidence="6">LysR family transcriptional regulator</fullName>
    </submittedName>
</protein>
<evidence type="ECO:0000313" key="7">
    <source>
        <dbReference type="Proteomes" id="UP000596063"/>
    </source>
</evidence>
<dbReference type="GO" id="GO:0006351">
    <property type="term" value="P:DNA-templated transcription"/>
    <property type="evidence" value="ECO:0007669"/>
    <property type="project" value="TreeGrafter"/>
</dbReference>
<gene>
    <name evidence="6" type="ORF">I6N98_13985</name>
</gene>
<evidence type="ECO:0000259" key="5">
    <source>
        <dbReference type="PROSITE" id="PS50931"/>
    </source>
</evidence>
<dbReference type="Pfam" id="PF00126">
    <property type="entry name" value="HTH_1"/>
    <property type="match status" value="1"/>
</dbReference>
<accession>A0A7T4QZD4</accession>
<evidence type="ECO:0000313" key="6">
    <source>
        <dbReference type="EMBL" id="QQD17464.1"/>
    </source>
</evidence>
<dbReference type="FunFam" id="1.10.10.10:FF:000001">
    <property type="entry name" value="LysR family transcriptional regulator"/>
    <property type="match status" value="1"/>
</dbReference>
<dbReference type="GO" id="GO:0003700">
    <property type="term" value="F:DNA-binding transcription factor activity"/>
    <property type="evidence" value="ECO:0007669"/>
    <property type="project" value="InterPro"/>
</dbReference>
<dbReference type="Gene3D" id="3.40.190.290">
    <property type="match status" value="1"/>
</dbReference>
<dbReference type="PANTHER" id="PTHR30537:SF31">
    <property type="entry name" value="TRANSCRIPTIONAL REGULATOR, LYSR FAMILY"/>
    <property type="match status" value="1"/>
</dbReference>
<dbReference type="EMBL" id="CP066167">
    <property type="protein sequence ID" value="QQD17464.1"/>
    <property type="molecule type" value="Genomic_DNA"/>
</dbReference>
<dbReference type="GO" id="GO:0043565">
    <property type="term" value="F:sequence-specific DNA binding"/>
    <property type="evidence" value="ECO:0007669"/>
    <property type="project" value="TreeGrafter"/>
</dbReference>
<reference evidence="6 7" key="1">
    <citation type="submission" date="2020-12" db="EMBL/GenBank/DDBJ databases">
        <authorList>
            <person name="Shan Y."/>
        </authorList>
    </citation>
    <scope>NUCLEOTIDE SEQUENCE [LARGE SCALE GENOMIC DNA]</scope>
    <source>
        <strain evidence="7">csc3.9</strain>
    </source>
</reference>
<feature type="domain" description="HTH lysR-type" evidence="5">
    <location>
        <begin position="1"/>
        <end position="58"/>
    </location>
</feature>
<proteinExistence type="inferred from homology"/>
<dbReference type="InterPro" id="IPR058163">
    <property type="entry name" value="LysR-type_TF_proteobact-type"/>
</dbReference>
<dbReference type="KEGG" id="snan:I6N98_13985"/>
<dbReference type="InterPro" id="IPR005119">
    <property type="entry name" value="LysR_subst-bd"/>
</dbReference>
<keyword evidence="4" id="KW-0804">Transcription</keyword>
<dbReference type="Pfam" id="PF03466">
    <property type="entry name" value="LysR_substrate"/>
    <property type="match status" value="1"/>
</dbReference>
<comment type="similarity">
    <text evidence="1">Belongs to the LysR transcriptional regulatory family.</text>
</comment>